<keyword evidence="3" id="KW-0132">Cell division</keyword>
<feature type="transmembrane region" description="Helical" evidence="1">
    <location>
        <begin position="98"/>
        <end position="118"/>
    </location>
</feature>
<evidence type="ECO:0000256" key="1">
    <source>
        <dbReference type="SAM" id="Phobius"/>
    </source>
</evidence>
<dbReference type="GO" id="GO:0005524">
    <property type="term" value="F:ATP binding"/>
    <property type="evidence" value="ECO:0007669"/>
    <property type="project" value="InterPro"/>
</dbReference>
<feature type="transmembrane region" description="Helical" evidence="1">
    <location>
        <begin position="155"/>
        <end position="175"/>
    </location>
</feature>
<sequence length="1260" mass="151314">MKHLSNSSKMFLTSFRNQIVQKLWIHWITIFFRKYKKAFFYSLPILLLWNLIELIFKIFVKLFYFCFFYKYLQIIVPCIGLALLSLYIFYLVAKITKFITFSLLFDICLYNFWSKIIHSIFGLKKRLFESIYQIISFSEYLLLLPSFIEKFLFTILFYLYSLFLSCIVGIFLILLKPLGFFPLLPFILDINNEYQRVIRILYYTITDKTIRFLLLFKLQLDNFRFNHVTKNNIKKLLIKSINLFFLIRVTFQKIKTYKPSYWPIPLVSFLIFKKTNWSQNLSITINRKKTISPFYWLANYHNRFDLSHYNQLLQKNAKLTRKRFEYIESSSRSLQDSIDNTTNFLIDGLRWLSFFSNTKIHHFITQKIKKYSLFNWFLEGPYKSVFDHSNSLMVIGSPAMSGYPFLNVIVEASYMPLIYLSCKDLFSLYNKENRNLSYQSSQSKFALFVDMAKELSPCILFLDDADSLHKNIYRFSENRIKTENILDSYEFDGNHENIFNQNKNRQDSSLDSEILQSTNIQNFESFNFQDSNQQFRYVDNKLQSLNLKISEFELSCKSTFCNSIYSYEFFFNWIKELCYKEYNQHIFFLIYSKVPRKLDPGLFFYIKQILYIKNLDPSISDNSFQLLTCANNYQNDSFRIRKKTFTRTVNLINDLKFSNTWWTNNNLILNSLSEFPSLFYTKVHISNEYFMQLLLTQNKSFKIKNIYQSHNYGSSVFIRWEEIYYILGRITVENHLLIYPSDFLIFLYNLENQSNYYLSRLYIESSSSEPLILELSIMAQVIKCLSGLVTRDLFILRFTKRNPWIFNYGTYRANEDLSLVYHLFQCILFQCYNTEIFVDNNNQEINKTVFSFMKSRNLIYMFEKRNKMAMRDWLFQYPLKTQSNSIRRTAPFSLIYTSTIWTLIRKSMENVQMEIGSFHPYSNYRHKYFSLLPSPSFFNLEVPQESEARKCIPERLHLTNNYTDFLGMSFFKPIERNPMLSKTKWKSKKHQSQVLLSIKGENIQKLIKLPFREDSLSLHTIWNRYEDGIQWLLNSQSTTLQNHSQVSLWRDLEYMLRLYVTYMIRRMEKIDFFFPAHLSMMVPLRFYAGYNYIDPKTIFKFRKNEDISKIMKNSDQIQPFSLDKPSEELWFGLNEKIIRVLSLTLYPYFQRPLLYLSMMRIWGHVISPPSLLSKAISSHAILHLIPSYIHGKRFDLYSVNKIDSLIYSLVFDCYNYLFNRCFTLQNRKIFDQIINEIFVCKNDISKQKIQNLLNRIILFL</sequence>
<gene>
    <name evidence="3" type="primary">ftsH</name>
</gene>
<keyword evidence="1" id="KW-1133">Transmembrane helix</keyword>
<feature type="transmembrane region" description="Helical" evidence="1">
    <location>
        <begin position="130"/>
        <end position="148"/>
    </location>
</feature>
<dbReference type="AlphaFoldDB" id="Q1ACJ9"/>
<keyword evidence="3" id="KW-0934">Plastid</keyword>
<feature type="transmembrane region" description="Helical" evidence="1">
    <location>
        <begin position="71"/>
        <end position="91"/>
    </location>
</feature>
<protein>
    <submittedName>
        <fullName evidence="3">Cell division protein</fullName>
    </submittedName>
</protein>
<keyword evidence="3" id="KW-0131">Cell cycle</keyword>
<dbReference type="GO" id="GO:0016887">
    <property type="term" value="F:ATP hydrolysis activity"/>
    <property type="evidence" value="ECO:0007669"/>
    <property type="project" value="InterPro"/>
</dbReference>
<evidence type="ECO:0000313" key="3">
    <source>
        <dbReference type="EMBL" id="ABA61900.1"/>
    </source>
</evidence>
<organism evidence="3">
    <name type="scientific">Chara vulgaris</name>
    <name type="common">Common stonewort</name>
    <dbReference type="NCBI Taxonomy" id="55564"/>
    <lineage>
        <taxon>Eukaryota</taxon>
        <taxon>Viridiplantae</taxon>
        <taxon>Streptophyta</taxon>
        <taxon>Charophyceae</taxon>
        <taxon>Charales</taxon>
        <taxon>Characeae</taxon>
        <taxon>Chara</taxon>
    </lineage>
</organism>
<dbReference type="Pfam" id="PF00004">
    <property type="entry name" value="AAA"/>
    <property type="match status" value="1"/>
</dbReference>
<dbReference type="EMBL" id="DQ229107">
    <property type="protein sequence ID" value="ABA61900.1"/>
    <property type="molecule type" value="Genomic_DNA"/>
</dbReference>
<keyword evidence="1" id="KW-0472">Membrane</keyword>
<keyword evidence="1" id="KW-0812">Transmembrane</keyword>
<feature type="domain" description="ATPase AAA-type core" evidence="2">
    <location>
        <begin position="408"/>
        <end position="472"/>
    </location>
</feature>
<keyword evidence="3" id="KW-0150">Chloroplast</keyword>
<feature type="transmembrane region" description="Helical" evidence="1">
    <location>
        <begin position="38"/>
        <end position="59"/>
    </location>
</feature>
<evidence type="ECO:0000259" key="2">
    <source>
        <dbReference type="Pfam" id="PF00004"/>
    </source>
</evidence>
<name>Q1ACJ9_CHAVU</name>
<dbReference type="GO" id="GO:0051301">
    <property type="term" value="P:cell division"/>
    <property type="evidence" value="ECO:0007669"/>
    <property type="project" value="UniProtKB-KW"/>
</dbReference>
<dbReference type="InterPro" id="IPR003959">
    <property type="entry name" value="ATPase_AAA_core"/>
</dbReference>
<accession>Q1ACJ9</accession>
<reference evidence="3" key="1">
    <citation type="journal article" date="2006" name="Mol. Biol. Evol.">
        <title>The chloroplast genome sequence of Chara vulgaris sheds new light into the closest green algal relatives of land plants.</title>
        <authorList>
            <person name="Turmel M."/>
            <person name="Otis C."/>
            <person name="Lemieux C."/>
        </authorList>
    </citation>
    <scope>NUCLEOTIDE SEQUENCE</scope>
</reference>
<proteinExistence type="predicted"/>
<dbReference type="GeneID" id="4100249"/>
<geneLocation type="chloroplast" evidence="3"/>
<dbReference type="RefSeq" id="YP_635748.1">
    <property type="nucleotide sequence ID" value="NC_008097.1"/>
</dbReference>